<dbReference type="EMBL" id="GBXM01022891">
    <property type="protein sequence ID" value="JAH85686.1"/>
    <property type="molecule type" value="Transcribed_RNA"/>
</dbReference>
<sequence>MRLRRTALQRNQPQRDRSVRIRLPENTPARKMLYFIFIYFLLYTDCSVCLLLSDAAVVILFNKVPMR</sequence>
<organism evidence="2">
    <name type="scientific">Anguilla anguilla</name>
    <name type="common">European freshwater eel</name>
    <name type="synonym">Muraena anguilla</name>
    <dbReference type="NCBI Taxonomy" id="7936"/>
    <lineage>
        <taxon>Eukaryota</taxon>
        <taxon>Metazoa</taxon>
        <taxon>Chordata</taxon>
        <taxon>Craniata</taxon>
        <taxon>Vertebrata</taxon>
        <taxon>Euteleostomi</taxon>
        <taxon>Actinopterygii</taxon>
        <taxon>Neopterygii</taxon>
        <taxon>Teleostei</taxon>
        <taxon>Anguilliformes</taxon>
        <taxon>Anguillidae</taxon>
        <taxon>Anguilla</taxon>
    </lineage>
</organism>
<proteinExistence type="predicted"/>
<feature type="transmembrane region" description="Helical" evidence="1">
    <location>
        <begin position="32"/>
        <end position="61"/>
    </location>
</feature>
<keyword evidence="1" id="KW-1133">Transmembrane helix</keyword>
<keyword evidence="1" id="KW-0812">Transmembrane</keyword>
<reference evidence="2" key="1">
    <citation type="submission" date="2014-11" db="EMBL/GenBank/DDBJ databases">
        <authorList>
            <person name="Amaro Gonzalez C."/>
        </authorList>
    </citation>
    <scope>NUCLEOTIDE SEQUENCE</scope>
</reference>
<evidence type="ECO:0000313" key="2">
    <source>
        <dbReference type="EMBL" id="JAH85686.1"/>
    </source>
</evidence>
<reference evidence="2" key="2">
    <citation type="journal article" date="2015" name="Fish Shellfish Immunol.">
        <title>Early steps in the European eel (Anguilla anguilla)-Vibrio vulnificus interaction in the gills: Role of the RtxA13 toxin.</title>
        <authorList>
            <person name="Callol A."/>
            <person name="Pajuelo D."/>
            <person name="Ebbesson L."/>
            <person name="Teles M."/>
            <person name="MacKenzie S."/>
            <person name="Amaro C."/>
        </authorList>
    </citation>
    <scope>NUCLEOTIDE SEQUENCE</scope>
</reference>
<evidence type="ECO:0000256" key="1">
    <source>
        <dbReference type="SAM" id="Phobius"/>
    </source>
</evidence>
<accession>A0A0E9W5T0</accession>
<keyword evidence="1" id="KW-0472">Membrane</keyword>
<name>A0A0E9W5T0_ANGAN</name>
<protein>
    <submittedName>
        <fullName evidence="2">Uncharacterized protein</fullName>
    </submittedName>
</protein>
<dbReference type="AlphaFoldDB" id="A0A0E9W5T0"/>